<proteinExistence type="predicted"/>
<accession>U5CWK5</accession>
<keyword evidence="2" id="KW-1185">Reference proteome</keyword>
<sequence>MVNIAHFENDKILSMGAYDEEYSETKYYENRVHEKVQFAPKNANVEAISIACPYGVLTMTVHTTPQVQEDQVHSFRAEHVSISVIQVSFLG</sequence>
<dbReference type="AlphaFoldDB" id="U5CWK5"/>
<evidence type="ECO:0000313" key="2">
    <source>
        <dbReference type="Proteomes" id="UP000017836"/>
    </source>
</evidence>
<dbReference type="Gramene" id="ERN14509">
    <property type="protein sequence ID" value="ERN14509"/>
    <property type="gene ID" value="AMTR_s00038p00030240"/>
</dbReference>
<evidence type="ECO:0008006" key="3">
    <source>
        <dbReference type="Google" id="ProtNLM"/>
    </source>
</evidence>
<dbReference type="Proteomes" id="UP000017836">
    <property type="component" value="Unassembled WGS sequence"/>
</dbReference>
<dbReference type="HOGENOM" id="CLU_2430003_0_0_1"/>
<protein>
    <recommendedName>
        <fullName evidence="3">SHSP domain-containing protein</fullName>
    </recommendedName>
</protein>
<reference evidence="2" key="1">
    <citation type="journal article" date="2013" name="Science">
        <title>The Amborella genome and the evolution of flowering plants.</title>
        <authorList>
            <consortium name="Amborella Genome Project"/>
        </authorList>
    </citation>
    <scope>NUCLEOTIDE SEQUENCE [LARGE SCALE GENOMIC DNA]</scope>
</reference>
<gene>
    <name evidence="1" type="ORF">AMTR_s00038p00030240</name>
</gene>
<name>U5CWK5_AMBTC</name>
<organism evidence="1 2">
    <name type="scientific">Amborella trichopoda</name>
    <dbReference type="NCBI Taxonomy" id="13333"/>
    <lineage>
        <taxon>Eukaryota</taxon>
        <taxon>Viridiplantae</taxon>
        <taxon>Streptophyta</taxon>
        <taxon>Embryophyta</taxon>
        <taxon>Tracheophyta</taxon>
        <taxon>Spermatophyta</taxon>
        <taxon>Magnoliopsida</taxon>
        <taxon>Amborellales</taxon>
        <taxon>Amborellaceae</taxon>
        <taxon>Amborella</taxon>
    </lineage>
</organism>
<evidence type="ECO:0000313" key="1">
    <source>
        <dbReference type="EMBL" id="ERN14509.1"/>
    </source>
</evidence>
<dbReference type="EMBL" id="KI392532">
    <property type="protein sequence ID" value="ERN14509.1"/>
    <property type="molecule type" value="Genomic_DNA"/>
</dbReference>